<organism evidence="1 2">
    <name type="scientific">Peribacillus saganii</name>
    <dbReference type="NCBI Taxonomy" id="2303992"/>
    <lineage>
        <taxon>Bacteria</taxon>
        <taxon>Bacillati</taxon>
        <taxon>Bacillota</taxon>
        <taxon>Bacilli</taxon>
        <taxon>Bacillales</taxon>
        <taxon>Bacillaceae</taxon>
        <taxon>Peribacillus</taxon>
    </lineage>
</organism>
<dbReference type="Pfam" id="PF12900">
    <property type="entry name" value="Pyridox_ox_2"/>
    <property type="match status" value="1"/>
</dbReference>
<dbReference type="PANTHER" id="PTHR34071">
    <property type="entry name" value="5-NITROIMIDAZOLE ANTIBIOTICS RESISTANCE PROTEIN, NIMA-FAMILY-RELATED PROTEIN-RELATED"/>
    <property type="match status" value="1"/>
</dbReference>
<reference evidence="1 2" key="1">
    <citation type="submission" date="2018-08" db="EMBL/GenBank/DDBJ databases">
        <title>Bacillus chawlae sp. nov., Bacillus glennii sp. nov., and Bacillus saganii sp. nov. Isolated from the Vehicle Assembly Building at Kennedy Space Center where the Viking Spacecraft were Assembled.</title>
        <authorList>
            <person name="Seuylemezian A."/>
            <person name="Vaishampayan P."/>
        </authorList>
    </citation>
    <scope>NUCLEOTIDE SEQUENCE [LARGE SCALE GENOMIC DNA]</scope>
    <source>
        <strain evidence="1 2">V47-23a</strain>
    </source>
</reference>
<dbReference type="PANTHER" id="PTHR34071:SF2">
    <property type="entry name" value="FLAVIN-NUCLEOTIDE-BINDING PROTEIN"/>
    <property type="match status" value="1"/>
</dbReference>
<evidence type="ECO:0000313" key="1">
    <source>
        <dbReference type="EMBL" id="RFU68963.1"/>
    </source>
</evidence>
<dbReference type="SUPFAM" id="SSF50475">
    <property type="entry name" value="FMN-binding split barrel"/>
    <property type="match status" value="1"/>
</dbReference>
<dbReference type="InterPro" id="IPR024747">
    <property type="entry name" value="Pyridox_Oxase-rel"/>
</dbReference>
<dbReference type="Gene3D" id="2.30.110.10">
    <property type="entry name" value="Electron Transport, Fmn-binding Protein, Chain A"/>
    <property type="match status" value="1"/>
</dbReference>
<dbReference type="RefSeq" id="WP_117326753.1">
    <property type="nucleotide sequence ID" value="NZ_QVTE01000030.1"/>
</dbReference>
<name>A0A372LNA7_9BACI</name>
<gene>
    <name evidence="1" type="ORF">D0469_10780</name>
</gene>
<comment type="caution">
    <text evidence="1">The sequence shown here is derived from an EMBL/GenBank/DDBJ whole genome shotgun (WGS) entry which is preliminary data.</text>
</comment>
<sequence>MRQEALACNDQEKIESFLINAQTGFLGLAEGQIPYVVPMNFIWHNGAAFFHGASEGRKIEIMKQNVNASLVVCENFGTLANPVPAKTDTSYMSAMVSGKIQFVTDLTEATKVMQLMLNKYVPGYYDTPLSKSHVEKYRSSLGSKTLVIKLVPQNISAKENPMNEGMKFYTGRSVKTDL</sequence>
<keyword evidence="2" id="KW-1185">Reference proteome</keyword>
<dbReference type="InterPro" id="IPR012349">
    <property type="entry name" value="Split_barrel_FMN-bd"/>
</dbReference>
<dbReference type="AlphaFoldDB" id="A0A372LNA7"/>
<dbReference type="OrthoDB" id="9794935at2"/>
<evidence type="ECO:0000313" key="2">
    <source>
        <dbReference type="Proteomes" id="UP000264541"/>
    </source>
</evidence>
<accession>A0A372LNA7</accession>
<protein>
    <submittedName>
        <fullName evidence="1">Pyridoxamine 5'-phosphate oxidase family protein</fullName>
    </submittedName>
</protein>
<dbReference type="EMBL" id="QVTE01000030">
    <property type="protein sequence ID" value="RFU68963.1"/>
    <property type="molecule type" value="Genomic_DNA"/>
</dbReference>
<dbReference type="Proteomes" id="UP000264541">
    <property type="component" value="Unassembled WGS sequence"/>
</dbReference>
<proteinExistence type="predicted"/>